<gene>
    <name evidence="2" type="ORF">CYFUS_006009</name>
</gene>
<reference evidence="2 3" key="1">
    <citation type="submission" date="2017-06" db="EMBL/GenBank/DDBJ databases">
        <title>Sequencing and comparative analysis of myxobacterial genomes.</title>
        <authorList>
            <person name="Rupp O."/>
            <person name="Goesmann A."/>
            <person name="Sogaard-Andersen L."/>
        </authorList>
    </citation>
    <scope>NUCLEOTIDE SEQUENCE [LARGE SCALE GENOMIC DNA]</scope>
    <source>
        <strain evidence="2 3">DSM 52655</strain>
    </source>
</reference>
<dbReference type="GO" id="GO:0016757">
    <property type="term" value="F:glycosyltransferase activity"/>
    <property type="evidence" value="ECO:0007669"/>
    <property type="project" value="UniProtKB-KW"/>
</dbReference>
<feature type="domain" description="Glycosyltransferase 2-like" evidence="1">
    <location>
        <begin position="599"/>
        <end position="719"/>
    </location>
</feature>
<sequence length="891" mass="100574">MNLEASDWTMHVPLARFGSDIPWMNGIEPPMNKHPRSQGNNVLPELAVVHAQASGEVPHAPLGVDSTAEFAERVGAQFILVEELKQKGAQYQELASAEQLLIEMMHDLRRRAPKGRPSFQEVPLELGVHADIIGKLLRDPGTHRMHRLARPFQIELLRPQQEFNTRLFAVLQDAHNQLAVSRYGNVAMWIRQTLEPLAEPGAWQPQSHRLGLAAWAVRMAKRSGLELLRSNLEPIFARMRQWNLQVIDILCAAHEGPLITRAQAEQMMARLAQVADPLPPGLTLPEPLHAALLLQREFTRHTHHALERELALAPALSAEEYRQWCATREPLRISEATRQARLLARPPTFSVVVGASPVEDARHWRECVASVLAQTHDAWELCVAGPESLLTELRRQLPVEQARDSRVRFLPSAPRTGMAGALNTALSASRGQAVAFLDAADRLAPHALTELALSMRDNPTTQLFYTDEDRLDDMGQRHRPFFKPGWSCDMHRESNYASRLLVARRELCEELDGVRDGVEGAELLDFILRAAEKQVPITHVSEVLYHRRERPRAFQVVSAGAHAALSQHLSRCGEDAEVWTTPGDMLRVRHRVQGTPRVSVIVPFKDKPELLAQLWNSFREKTARWDNWQLILVSNNSANPRTFQFLDTLEDPRILKLTWNHPFNYSAINNFAARHADGELLLFLNNDIEMVDEGWMEELIAQAQRPDVGLVGPLLLFPNGLVQHAGVVLGPSGFAAHPFWRYRPDEQWTAFGRIDHTRDYLAVTSACVMVRREVFEAVGGYDERFRVSGSDVELGLRIIKRGLRCVYTPHTRLIHHESATRRLDAIPDRDAWLSYAAFRPWARQGDPFYNPHLTLSAMNCGLRTDERTVDALAVQMLAWELPATLGMVGPG</sequence>
<dbReference type="PANTHER" id="PTHR43179:SF7">
    <property type="entry name" value="RHAMNOSYLTRANSFERASE WBBL"/>
    <property type="match status" value="1"/>
</dbReference>
<accession>A0A250JAF7</accession>
<dbReference type="Gene3D" id="3.90.550.10">
    <property type="entry name" value="Spore Coat Polysaccharide Biosynthesis Protein SpsA, Chain A"/>
    <property type="match status" value="2"/>
</dbReference>
<evidence type="ECO:0000313" key="3">
    <source>
        <dbReference type="Proteomes" id="UP000217257"/>
    </source>
</evidence>
<protein>
    <recommendedName>
        <fullName evidence="1">Glycosyltransferase 2-like domain-containing protein</fullName>
    </recommendedName>
</protein>
<dbReference type="Pfam" id="PF00535">
    <property type="entry name" value="Glycos_transf_2"/>
    <property type="match status" value="2"/>
</dbReference>
<dbReference type="KEGG" id="cfus:CYFUS_006009"/>
<dbReference type="CDD" id="cd04186">
    <property type="entry name" value="GT_2_like_c"/>
    <property type="match status" value="1"/>
</dbReference>
<proteinExistence type="predicted"/>
<dbReference type="EMBL" id="CP022098">
    <property type="protein sequence ID" value="ATB40560.1"/>
    <property type="molecule type" value="Genomic_DNA"/>
</dbReference>
<dbReference type="AlphaFoldDB" id="A0A250JAF7"/>
<evidence type="ECO:0000259" key="1">
    <source>
        <dbReference type="Pfam" id="PF00535"/>
    </source>
</evidence>
<dbReference type="PANTHER" id="PTHR43179">
    <property type="entry name" value="RHAMNOSYLTRANSFERASE WBBL"/>
    <property type="match status" value="1"/>
</dbReference>
<dbReference type="InterPro" id="IPR001173">
    <property type="entry name" value="Glyco_trans_2-like"/>
</dbReference>
<dbReference type="Proteomes" id="UP000217257">
    <property type="component" value="Chromosome"/>
</dbReference>
<evidence type="ECO:0000313" key="2">
    <source>
        <dbReference type="EMBL" id="ATB40560.1"/>
    </source>
</evidence>
<dbReference type="SUPFAM" id="SSF53448">
    <property type="entry name" value="Nucleotide-diphospho-sugar transferases"/>
    <property type="match status" value="2"/>
</dbReference>
<dbReference type="InterPro" id="IPR029044">
    <property type="entry name" value="Nucleotide-diphossugar_trans"/>
</dbReference>
<feature type="domain" description="Glycosyltransferase 2-like" evidence="1">
    <location>
        <begin position="365"/>
        <end position="510"/>
    </location>
</feature>
<organism evidence="2 3">
    <name type="scientific">Cystobacter fuscus</name>
    <dbReference type="NCBI Taxonomy" id="43"/>
    <lineage>
        <taxon>Bacteria</taxon>
        <taxon>Pseudomonadati</taxon>
        <taxon>Myxococcota</taxon>
        <taxon>Myxococcia</taxon>
        <taxon>Myxococcales</taxon>
        <taxon>Cystobacterineae</taxon>
        <taxon>Archangiaceae</taxon>
        <taxon>Cystobacter</taxon>
    </lineage>
</organism>
<name>A0A250JAF7_9BACT</name>